<evidence type="ECO:0000313" key="10">
    <source>
        <dbReference type="Proteomes" id="UP001324115"/>
    </source>
</evidence>
<evidence type="ECO:0000313" key="9">
    <source>
        <dbReference type="EMBL" id="KAK4591831.1"/>
    </source>
</evidence>
<evidence type="ECO:0000256" key="4">
    <source>
        <dbReference type="ARBA" id="ARBA00022833"/>
    </source>
</evidence>
<name>A0AAN7FJB6_QUERU</name>
<dbReference type="InterPro" id="IPR050652">
    <property type="entry name" value="AN1_A20_ZnFinger"/>
</dbReference>
<dbReference type="GO" id="GO:0004842">
    <property type="term" value="F:ubiquitin-protein transferase activity"/>
    <property type="evidence" value="ECO:0007669"/>
    <property type="project" value="TreeGrafter"/>
</dbReference>
<dbReference type="EMBL" id="JAXUIC010000004">
    <property type="protein sequence ID" value="KAK4591831.1"/>
    <property type="molecule type" value="Genomic_DNA"/>
</dbReference>
<dbReference type="SUPFAM" id="SSF118310">
    <property type="entry name" value="AN1-like Zinc finger"/>
    <property type="match status" value="1"/>
</dbReference>
<dbReference type="Pfam" id="PF01754">
    <property type="entry name" value="zf-A20"/>
    <property type="match status" value="1"/>
</dbReference>
<sequence length="278" mass="30085">MLATRLYEAHIPSPLPTSQSLQISPHFSLSFPKTQTPQTQTILSLSLALKKKNSLSLSLSETLKARSDRTDPKPTMAQKTGKEETEFKVHEKIPLCINNCGFTGNPATNNMCQNCFNTSNSPTTATTTTTNTNASSTTTNSSSTTTSTMTGTTTVSSSSANKLLKVHHRSSASSFRSGTTTEVSSEDVVAAAAAAADRVRSEGFSFGFGSEVKREVNRCFGCRRKVGLTGFRCRCGELFCAEHRYTDRHVCSYDYKAAGREAIARENPVVKAAKIVRV</sequence>
<dbReference type="PANTHER" id="PTHR10634">
    <property type="entry name" value="AN1-TYPE ZINC FINGER PROTEIN"/>
    <property type="match status" value="1"/>
</dbReference>
<feature type="domain" description="AN1-type" evidence="8">
    <location>
        <begin position="213"/>
        <end position="259"/>
    </location>
</feature>
<feature type="compositionally biased region" description="Basic and acidic residues" evidence="6">
    <location>
        <begin position="63"/>
        <end position="72"/>
    </location>
</feature>
<proteinExistence type="predicted"/>
<dbReference type="PROSITE" id="PS51039">
    <property type="entry name" value="ZF_AN1"/>
    <property type="match status" value="1"/>
</dbReference>
<evidence type="ECO:0000256" key="1">
    <source>
        <dbReference type="ARBA" id="ARBA00003732"/>
    </source>
</evidence>
<gene>
    <name evidence="9" type="ORF">RGQ29_016329</name>
</gene>
<dbReference type="InterPro" id="IPR002653">
    <property type="entry name" value="Znf_A20"/>
</dbReference>
<dbReference type="FunFam" id="4.10.1110.10:FF:000001">
    <property type="entry name" value="Zinc finger AN1-type containing 6"/>
    <property type="match status" value="1"/>
</dbReference>
<dbReference type="Pfam" id="PF01428">
    <property type="entry name" value="zf-AN1"/>
    <property type="match status" value="1"/>
</dbReference>
<protein>
    <recommendedName>
        <fullName evidence="11">Zinc finger A20 and AN1 domain-containing stress-associated protein 5</fullName>
    </recommendedName>
</protein>
<dbReference type="SMART" id="SM00154">
    <property type="entry name" value="ZnF_AN1"/>
    <property type="match status" value="1"/>
</dbReference>
<dbReference type="InterPro" id="IPR035896">
    <property type="entry name" value="AN1-like_Znf"/>
</dbReference>
<dbReference type="Gene3D" id="1.20.5.4770">
    <property type="match status" value="1"/>
</dbReference>
<evidence type="ECO:0000259" key="7">
    <source>
        <dbReference type="PROSITE" id="PS51036"/>
    </source>
</evidence>
<comment type="caution">
    <text evidence="9">The sequence shown here is derived from an EMBL/GenBank/DDBJ whole genome shotgun (WGS) entry which is preliminary data.</text>
</comment>
<evidence type="ECO:0008006" key="11">
    <source>
        <dbReference type="Google" id="ProtNLM"/>
    </source>
</evidence>
<keyword evidence="4" id="KW-0862">Zinc</keyword>
<feature type="region of interest" description="Disordered" evidence="6">
    <location>
        <begin position="123"/>
        <end position="160"/>
    </location>
</feature>
<keyword evidence="3 5" id="KW-0863">Zinc-finger</keyword>
<comment type="function">
    <text evidence="1">May be involved in environmental stress response.</text>
</comment>
<dbReference type="SMART" id="SM00259">
    <property type="entry name" value="ZnF_A20"/>
    <property type="match status" value="1"/>
</dbReference>
<dbReference type="PROSITE" id="PS51036">
    <property type="entry name" value="ZF_A20"/>
    <property type="match status" value="1"/>
</dbReference>
<dbReference type="GO" id="GO:0003677">
    <property type="term" value="F:DNA binding"/>
    <property type="evidence" value="ECO:0007669"/>
    <property type="project" value="InterPro"/>
</dbReference>
<evidence type="ECO:0000256" key="6">
    <source>
        <dbReference type="SAM" id="MobiDB-lite"/>
    </source>
</evidence>
<dbReference type="AlphaFoldDB" id="A0AAN7FJB6"/>
<dbReference type="SUPFAM" id="SSF57716">
    <property type="entry name" value="Glucocorticoid receptor-like (DNA-binding domain)"/>
    <property type="match status" value="1"/>
</dbReference>
<evidence type="ECO:0000256" key="2">
    <source>
        <dbReference type="ARBA" id="ARBA00022723"/>
    </source>
</evidence>
<dbReference type="InterPro" id="IPR000058">
    <property type="entry name" value="Znf_AN1"/>
</dbReference>
<dbReference type="GO" id="GO:0008270">
    <property type="term" value="F:zinc ion binding"/>
    <property type="evidence" value="ECO:0007669"/>
    <property type="project" value="UniProtKB-KW"/>
</dbReference>
<dbReference type="Proteomes" id="UP001324115">
    <property type="component" value="Unassembled WGS sequence"/>
</dbReference>
<keyword evidence="2" id="KW-0479">Metal-binding</keyword>
<evidence type="ECO:0000259" key="8">
    <source>
        <dbReference type="PROSITE" id="PS51039"/>
    </source>
</evidence>
<evidence type="ECO:0000256" key="3">
    <source>
        <dbReference type="ARBA" id="ARBA00022771"/>
    </source>
</evidence>
<feature type="region of interest" description="Disordered" evidence="6">
    <location>
        <begin position="63"/>
        <end position="85"/>
    </location>
</feature>
<keyword evidence="10" id="KW-1185">Reference proteome</keyword>
<evidence type="ECO:0000256" key="5">
    <source>
        <dbReference type="PROSITE-ProRule" id="PRU00449"/>
    </source>
</evidence>
<dbReference type="Gene3D" id="4.10.1110.10">
    <property type="entry name" value="AN1-like Zinc finger"/>
    <property type="match status" value="1"/>
</dbReference>
<feature type="domain" description="A20-type" evidence="7">
    <location>
        <begin position="90"/>
        <end position="124"/>
    </location>
</feature>
<organism evidence="9 10">
    <name type="scientific">Quercus rubra</name>
    <name type="common">Northern red oak</name>
    <name type="synonym">Quercus borealis</name>
    <dbReference type="NCBI Taxonomy" id="3512"/>
    <lineage>
        <taxon>Eukaryota</taxon>
        <taxon>Viridiplantae</taxon>
        <taxon>Streptophyta</taxon>
        <taxon>Embryophyta</taxon>
        <taxon>Tracheophyta</taxon>
        <taxon>Spermatophyta</taxon>
        <taxon>Magnoliopsida</taxon>
        <taxon>eudicotyledons</taxon>
        <taxon>Gunneridae</taxon>
        <taxon>Pentapetalae</taxon>
        <taxon>rosids</taxon>
        <taxon>fabids</taxon>
        <taxon>Fagales</taxon>
        <taxon>Fagaceae</taxon>
        <taxon>Quercus</taxon>
    </lineage>
</organism>
<dbReference type="GO" id="GO:0016567">
    <property type="term" value="P:protein ubiquitination"/>
    <property type="evidence" value="ECO:0007669"/>
    <property type="project" value="TreeGrafter"/>
</dbReference>
<dbReference type="PANTHER" id="PTHR10634:SF22">
    <property type="entry name" value="ZINC FINGER A20 AND AN1 DOMAIN-CONTAINING STRESS-ASSOCIATED PROTEIN 5"/>
    <property type="match status" value="1"/>
</dbReference>
<reference evidence="9 10" key="1">
    <citation type="journal article" date="2023" name="G3 (Bethesda)">
        <title>A haplotype-resolved chromosome-scale genome for Quercus rubra L. provides insights into the genetics of adaptive traits for red oak species.</title>
        <authorList>
            <person name="Kapoor B."/>
            <person name="Jenkins J."/>
            <person name="Schmutz J."/>
            <person name="Zhebentyayeva T."/>
            <person name="Kuelheim C."/>
            <person name="Coggeshall M."/>
            <person name="Heim C."/>
            <person name="Lasky J.R."/>
            <person name="Leites L."/>
            <person name="Islam-Faridi N."/>
            <person name="Romero-Severson J."/>
            <person name="DeLeo V.L."/>
            <person name="Lucas S.M."/>
            <person name="Lazic D."/>
            <person name="Gailing O."/>
            <person name="Carlson J."/>
            <person name="Staton M."/>
        </authorList>
    </citation>
    <scope>NUCLEOTIDE SEQUENCE [LARGE SCALE GENOMIC DNA]</scope>
    <source>
        <strain evidence="9">Pseudo-F2</strain>
    </source>
</reference>
<accession>A0AAN7FJB6</accession>